<organism evidence="2 3">
    <name type="scientific">Venustampulla echinocandica</name>
    <dbReference type="NCBI Taxonomy" id="2656787"/>
    <lineage>
        <taxon>Eukaryota</taxon>
        <taxon>Fungi</taxon>
        <taxon>Dikarya</taxon>
        <taxon>Ascomycota</taxon>
        <taxon>Pezizomycotina</taxon>
        <taxon>Leotiomycetes</taxon>
        <taxon>Helotiales</taxon>
        <taxon>Pleuroascaceae</taxon>
        <taxon>Venustampulla</taxon>
    </lineage>
</organism>
<evidence type="ECO:0000313" key="3">
    <source>
        <dbReference type="Proteomes" id="UP000254866"/>
    </source>
</evidence>
<evidence type="ECO:0000256" key="1">
    <source>
        <dbReference type="SAM" id="MobiDB-lite"/>
    </source>
</evidence>
<reference evidence="2 3" key="1">
    <citation type="journal article" date="2018" name="IMA Fungus">
        <title>IMA Genome-F 9: Draft genome sequence of Annulohypoxylon stygium, Aspergillus mulundensis, Berkeleyomyces basicola (syn. Thielaviopsis basicola), Ceratocystis smalleyi, two Cercospora beticola strains, Coleophoma cylindrospora, Fusarium fracticaudum, Phialophora cf. hyalina, and Morchella septimelata.</title>
        <authorList>
            <person name="Wingfield B.D."/>
            <person name="Bills G.F."/>
            <person name="Dong Y."/>
            <person name="Huang W."/>
            <person name="Nel W.J."/>
            <person name="Swalarsk-Parry B.S."/>
            <person name="Vaghefi N."/>
            <person name="Wilken P.M."/>
            <person name="An Z."/>
            <person name="de Beer Z.W."/>
            <person name="De Vos L."/>
            <person name="Chen L."/>
            <person name="Duong T.A."/>
            <person name="Gao Y."/>
            <person name="Hammerbacher A."/>
            <person name="Kikkert J.R."/>
            <person name="Li Y."/>
            <person name="Li H."/>
            <person name="Li K."/>
            <person name="Li Q."/>
            <person name="Liu X."/>
            <person name="Ma X."/>
            <person name="Naidoo K."/>
            <person name="Pethybridge S.J."/>
            <person name="Sun J."/>
            <person name="Steenkamp E.T."/>
            <person name="van der Nest M.A."/>
            <person name="van Wyk S."/>
            <person name="Wingfield M.J."/>
            <person name="Xiong C."/>
            <person name="Yue Q."/>
            <person name="Zhang X."/>
        </authorList>
    </citation>
    <scope>NUCLEOTIDE SEQUENCE [LARGE SCALE GENOMIC DNA]</scope>
    <source>
        <strain evidence="2 3">BP 5553</strain>
    </source>
</reference>
<accession>A0A370TQ53</accession>
<sequence length="107" mass="11561">MATPRTGYTAQGGQGSVGSTSIFHEKRHSLKSYSVHRPRKAKLQGPYGNAVFAPVKSPGVVDKGQQHSSEGWKQDARRLTRVVDIDTSTAAPKHGWKPSLNRGPLGL</sequence>
<dbReference type="RefSeq" id="XP_031870296.1">
    <property type="nucleotide sequence ID" value="XM_032013696.1"/>
</dbReference>
<feature type="region of interest" description="Disordered" evidence="1">
    <location>
        <begin position="1"/>
        <end position="21"/>
    </location>
</feature>
<name>A0A370TQ53_9HELO</name>
<feature type="region of interest" description="Disordered" evidence="1">
    <location>
        <begin position="86"/>
        <end position="107"/>
    </location>
</feature>
<evidence type="ECO:0000313" key="2">
    <source>
        <dbReference type="EMBL" id="RDL37640.1"/>
    </source>
</evidence>
<dbReference type="GeneID" id="43597922"/>
<dbReference type="AlphaFoldDB" id="A0A370TQ53"/>
<dbReference type="Proteomes" id="UP000254866">
    <property type="component" value="Unassembled WGS sequence"/>
</dbReference>
<comment type="caution">
    <text evidence="2">The sequence shown here is derived from an EMBL/GenBank/DDBJ whole genome shotgun (WGS) entry which is preliminary data.</text>
</comment>
<protein>
    <submittedName>
        <fullName evidence="2">Uncharacterized protein</fullName>
    </submittedName>
</protein>
<dbReference type="EMBL" id="NPIC01000003">
    <property type="protein sequence ID" value="RDL37640.1"/>
    <property type="molecule type" value="Genomic_DNA"/>
</dbReference>
<gene>
    <name evidence="2" type="ORF">BP5553_05073</name>
</gene>
<proteinExistence type="predicted"/>
<keyword evidence="3" id="KW-1185">Reference proteome</keyword>